<organism evidence="1 2">
    <name type="scientific">Lacrimispora defluvii</name>
    <dbReference type="NCBI Taxonomy" id="2719233"/>
    <lineage>
        <taxon>Bacteria</taxon>
        <taxon>Bacillati</taxon>
        <taxon>Bacillota</taxon>
        <taxon>Clostridia</taxon>
        <taxon>Lachnospirales</taxon>
        <taxon>Lachnospiraceae</taxon>
        <taxon>Lacrimispora</taxon>
    </lineage>
</organism>
<sequence length="110" mass="11015">MGKIWMSGGGGGADLDVITAGSGDVLPGKVIVDKEGDLVIGTMPSMGGQTVNPTASQQTVSTSGKYMTGNVIVNGVTNLTAANIREGVNVGGTVGSMKDYSYLAVGQTSF</sequence>
<dbReference type="Proteomes" id="UP000539052">
    <property type="component" value="Unassembled WGS sequence"/>
</dbReference>
<keyword evidence="2" id="KW-1185">Reference proteome</keyword>
<gene>
    <name evidence="1" type="ORF">G9470_17585</name>
</gene>
<evidence type="ECO:0000313" key="1">
    <source>
        <dbReference type="EMBL" id="NNJ31590.1"/>
    </source>
</evidence>
<dbReference type="RefSeq" id="WP_170822719.1">
    <property type="nucleotide sequence ID" value="NZ_JAAOXG010000039.1"/>
</dbReference>
<name>A0ABX1VU78_9FIRM</name>
<comment type="caution">
    <text evidence="1">The sequence shown here is derived from an EMBL/GenBank/DDBJ whole genome shotgun (WGS) entry which is preliminary data.</text>
</comment>
<evidence type="ECO:0000313" key="2">
    <source>
        <dbReference type="Proteomes" id="UP000539052"/>
    </source>
</evidence>
<dbReference type="EMBL" id="JAAOXG010000039">
    <property type="protein sequence ID" value="NNJ31590.1"/>
    <property type="molecule type" value="Genomic_DNA"/>
</dbReference>
<proteinExistence type="predicted"/>
<protein>
    <submittedName>
        <fullName evidence="1">Uncharacterized protein</fullName>
    </submittedName>
</protein>
<accession>A0ABX1VU78</accession>
<reference evidence="1 2" key="1">
    <citation type="submission" date="2020-03" db="EMBL/GenBank/DDBJ databases">
        <title>Genome Sequence of industrial isolate, B5A.</title>
        <authorList>
            <person name="Sharma S."/>
            <person name="Patil P.B."/>
            <person name="Korpole S."/>
        </authorList>
    </citation>
    <scope>NUCLEOTIDE SEQUENCE [LARGE SCALE GENOMIC DNA]</scope>
    <source>
        <strain evidence="1 2">PI-S10-B5A</strain>
    </source>
</reference>